<evidence type="ECO:0000313" key="2">
    <source>
        <dbReference type="EMBL" id="GAC56528.1"/>
    </source>
</evidence>
<accession>L7L936</accession>
<reference evidence="2 3" key="1">
    <citation type="submission" date="2012-12" db="EMBL/GenBank/DDBJ databases">
        <title>Whole genome shotgun sequence of Gordonia hirsuta NBRC 16056.</title>
        <authorList>
            <person name="Isaki-Nakamura S."/>
            <person name="Hosoyama A."/>
            <person name="Tsuchikane K."/>
            <person name="Katsumata H."/>
            <person name="Baba S."/>
            <person name="Yamazaki S."/>
            <person name="Fujita N."/>
        </authorList>
    </citation>
    <scope>NUCLEOTIDE SEQUENCE [LARGE SCALE GENOMIC DNA]</scope>
    <source>
        <strain evidence="2 3">NBRC 16056</strain>
    </source>
</reference>
<feature type="region of interest" description="Disordered" evidence="1">
    <location>
        <begin position="66"/>
        <end position="104"/>
    </location>
</feature>
<dbReference type="Proteomes" id="UP000053405">
    <property type="component" value="Unassembled WGS sequence"/>
</dbReference>
<name>L7L936_9ACTN</name>
<sequence length="104" mass="11226">MVFLLMLLVIIGILVVLWIISAKTYVSARTQSGAVLAAGTSPRERPAAEEMYALIVAESMAARERLSNAATAVPPPAPTQHNSRPQPPSAFHPQPQPFGPNQRR</sequence>
<dbReference type="RefSeq" id="WP_005936918.1">
    <property type="nucleotide sequence ID" value="NZ_ATVK01000043.1"/>
</dbReference>
<evidence type="ECO:0000313" key="3">
    <source>
        <dbReference type="Proteomes" id="UP000053405"/>
    </source>
</evidence>
<dbReference type="STRING" id="1121927.GOHSU_08_00560"/>
<dbReference type="AlphaFoldDB" id="L7L936"/>
<comment type="caution">
    <text evidence="2">The sequence shown here is derived from an EMBL/GenBank/DDBJ whole genome shotgun (WGS) entry which is preliminary data.</text>
</comment>
<organism evidence="2 3">
    <name type="scientific">Gordonia hirsuta DSM 44140 = NBRC 16056</name>
    <dbReference type="NCBI Taxonomy" id="1121927"/>
    <lineage>
        <taxon>Bacteria</taxon>
        <taxon>Bacillati</taxon>
        <taxon>Actinomycetota</taxon>
        <taxon>Actinomycetes</taxon>
        <taxon>Mycobacteriales</taxon>
        <taxon>Gordoniaceae</taxon>
        <taxon>Gordonia</taxon>
    </lineage>
</organism>
<evidence type="ECO:0000256" key="1">
    <source>
        <dbReference type="SAM" id="MobiDB-lite"/>
    </source>
</evidence>
<feature type="compositionally biased region" description="Pro residues" evidence="1">
    <location>
        <begin position="85"/>
        <end position="98"/>
    </location>
</feature>
<dbReference type="EMBL" id="BANT01000008">
    <property type="protein sequence ID" value="GAC56528.1"/>
    <property type="molecule type" value="Genomic_DNA"/>
</dbReference>
<proteinExistence type="predicted"/>
<gene>
    <name evidence="2" type="ORF">GOHSU_08_00560</name>
</gene>
<protein>
    <submittedName>
        <fullName evidence="2">Uncharacterized protein</fullName>
    </submittedName>
</protein>
<keyword evidence="3" id="KW-1185">Reference proteome</keyword>